<accession>A0AAV1YSB9</accession>
<proteinExistence type="predicted"/>
<dbReference type="AlphaFoldDB" id="A0AAV1YSB9"/>
<dbReference type="Proteomes" id="UP001497382">
    <property type="component" value="Unassembled WGS sequence"/>
</dbReference>
<protein>
    <submittedName>
        <fullName evidence="1">Uncharacterized protein</fullName>
    </submittedName>
</protein>
<feature type="non-terminal residue" evidence="1">
    <location>
        <position position="1"/>
    </location>
</feature>
<evidence type="ECO:0000313" key="2">
    <source>
        <dbReference type="Proteomes" id="UP001497382"/>
    </source>
</evidence>
<organism evidence="1 2">
    <name type="scientific">Larinioides sclopetarius</name>
    <dbReference type="NCBI Taxonomy" id="280406"/>
    <lineage>
        <taxon>Eukaryota</taxon>
        <taxon>Metazoa</taxon>
        <taxon>Ecdysozoa</taxon>
        <taxon>Arthropoda</taxon>
        <taxon>Chelicerata</taxon>
        <taxon>Arachnida</taxon>
        <taxon>Araneae</taxon>
        <taxon>Araneomorphae</taxon>
        <taxon>Entelegynae</taxon>
        <taxon>Araneoidea</taxon>
        <taxon>Araneidae</taxon>
        <taxon>Larinioides</taxon>
    </lineage>
</organism>
<sequence>FNISQVYCTTDLQRTSTISTDLTYARPIALQIFSRLL</sequence>
<feature type="non-terminal residue" evidence="1">
    <location>
        <position position="37"/>
    </location>
</feature>
<reference evidence="1 2" key="1">
    <citation type="submission" date="2024-04" db="EMBL/GenBank/DDBJ databases">
        <authorList>
            <person name="Rising A."/>
            <person name="Reimegard J."/>
            <person name="Sonavane S."/>
            <person name="Akerstrom W."/>
            <person name="Nylinder S."/>
            <person name="Hedman E."/>
            <person name="Kallberg Y."/>
        </authorList>
    </citation>
    <scope>NUCLEOTIDE SEQUENCE [LARGE SCALE GENOMIC DNA]</scope>
</reference>
<keyword evidence="2" id="KW-1185">Reference proteome</keyword>
<name>A0AAV1YSB9_9ARAC</name>
<gene>
    <name evidence="1" type="ORF">LARSCL_LOCUS10</name>
</gene>
<dbReference type="EMBL" id="CAXIEN010000001">
    <property type="protein sequence ID" value="CAL1260737.1"/>
    <property type="molecule type" value="Genomic_DNA"/>
</dbReference>
<evidence type="ECO:0000313" key="1">
    <source>
        <dbReference type="EMBL" id="CAL1260737.1"/>
    </source>
</evidence>
<comment type="caution">
    <text evidence="1">The sequence shown here is derived from an EMBL/GenBank/DDBJ whole genome shotgun (WGS) entry which is preliminary data.</text>
</comment>